<dbReference type="InterPro" id="IPR011990">
    <property type="entry name" value="TPR-like_helical_dom_sf"/>
</dbReference>
<dbReference type="AlphaFoldDB" id="A0A235BS67"/>
<dbReference type="Gene3D" id="1.25.40.10">
    <property type="entry name" value="Tetratricopeptide repeat domain"/>
    <property type="match status" value="1"/>
</dbReference>
<reference evidence="1 2" key="1">
    <citation type="submission" date="2017-07" db="EMBL/GenBank/DDBJ databases">
        <title>Recovery of genomes from metagenomes via a dereplication, aggregation, and scoring strategy.</title>
        <authorList>
            <person name="Sieber C.M."/>
            <person name="Probst A.J."/>
            <person name="Sharrar A."/>
            <person name="Thomas B.C."/>
            <person name="Hess M."/>
            <person name="Tringe S.G."/>
            <person name="Banfield J.F."/>
        </authorList>
    </citation>
    <scope>NUCLEOTIDE SEQUENCE [LARGE SCALE GENOMIC DNA]</scope>
    <source>
        <strain evidence="1">JGI_Cruoil_03_51_56</strain>
    </source>
</reference>
<dbReference type="EMBL" id="NOZP01000129">
    <property type="protein sequence ID" value="OYD15022.1"/>
    <property type="molecule type" value="Genomic_DNA"/>
</dbReference>
<sequence length="298" mass="32863">MNLNILLLLVISTVARPELGDSLFNCGLYAAAATEYKRALFDKETAYLQLKTGLSLGAADELEKAADALHRAGELYPHISYESGLALSGMFAQKGQIDRARLELLDLLIFTRDSVRKAELNSDIAWLELASNDLAQAGSAYDKAGRADISTEIYRIERLHRKNPTIAAILSSFIPGAGEIYAGRYQTGLLSILATGGSAAGVYYAAHSDNWVTATVLFSVLFLRFYNGSRQNAVDFTNDFNLAQQHQRLYQLMSNKNLKPDWFSPARKLTGLNFPQTAFPSGLWEKADRPVLLPSPHE</sequence>
<organism evidence="1 2">
    <name type="scientific">candidate division WOR-3 bacterium JGI_Cruoil_03_51_56</name>
    <dbReference type="NCBI Taxonomy" id="1973747"/>
    <lineage>
        <taxon>Bacteria</taxon>
        <taxon>Bacteria division WOR-3</taxon>
    </lineage>
</organism>
<comment type="caution">
    <text evidence="1">The sequence shown here is derived from an EMBL/GenBank/DDBJ whole genome shotgun (WGS) entry which is preliminary data.</text>
</comment>
<accession>A0A235BS67</accession>
<name>A0A235BS67_UNCW3</name>
<evidence type="ECO:0008006" key="3">
    <source>
        <dbReference type="Google" id="ProtNLM"/>
    </source>
</evidence>
<proteinExistence type="predicted"/>
<dbReference type="SUPFAM" id="SSF48452">
    <property type="entry name" value="TPR-like"/>
    <property type="match status" value="1"/>
</dbReference>
<dbReference type="Proteomes" id="UP000215559">
    <property type="component" value="Unassembled WGS sequence"/>
</dbReference>
<protein>
    <recommendedName>
        <fullName evidence="3">DUF5683 domain-containing protein</fullName>
    </recommendedName>
</protein>
<evidence type="ECO:0000313" key="2">
    <source>
        <dbReference type="Proteomes" id="UP000215559"/>
    </source>
</evidence>
<gene>
    <name evidence="1" type="ORF">CH330_06795</name>
</gene>
<evidence type="ECO:0000313" key="1">
    <source>
        <dbReference type="EMBL" id="OYD15022.1"/>
    </source>
</evidence>